<protein>
    <recommendedName>
        <fullName evidence="16">C4-dicarboxylate transport sensor protein DctB</fullName>
        <ecNumber evidence="3">2.7.13.3</ecNumber>
    </recommendedName>
</protein>
<keyword evidence="7 19" id="KW-0808">Transferase</keyword>
<dbReference type="AlphaFoldDB" id="Q2RUF8"/>
<keyword evidence="8" id="KW-0812">Transmembrane</keyword>
<dbReference type="InterPro" id="IPR005467">
    <property type="entry name" value="His_kinase_dom"/>
</dbReference>
<evidence type="ECO:0000256" key="15">
    <source>
        <dbReference type="ARBA" id="ARBA00059004"/>
    </source>
</evidence>
<feature type="coiled-coil region" evidence="17">
    <location>
        <begin position="349"/>
        <end position="397"/>
    </location>
</feature>
<accession>Q2RUF8</accession>
<feature type="domain" description="Histidine kinase" evidence="18">
    <location>
        <begin position="406"/>
        <end position="617"/>
    </location>
</feature>
<proteinExistence type="predicted"/>
<keyword evidence="5" id="KW-0997">Cell inner membrane</keyword>
<dbReference type="EMBL" id="CP000230">
    <property type="protein sequence ID" value="ABC22237.1"/>
    <property type="molecule type" value="Genomic_DNA"/>
</dbReference>
<dbReference type="PANTHER" id="PTHR43065">
    <property type="entry name" value="SENSOR HISTIDINE KINASE"/>
    <property type="match status" value="1"/>
</dbReference>
<dbReference type="STRING" id="269796.Rru_A1436"/>
<dbReference type="Gene3D" id="3.30.565.10">
    <property type="entry name" value="Histidine kinase-like ATPase, C-terminal domain"/>
    <property type="match status" value="1"/>
</dbReference>
<dbReference type="RefSeq" id="WP_011389190.1">
    <property type="nucleotide sequence ID" value="NC_007643.1"/>
</dbReference>
<keyword evidence="4" id="KW-1003">Cell membrane</keyword>
<dbReference type="PRINTS" id="PR00344">
    <property type="entry name" value="BCTRLSENSOR"/>
</dbReference>
<dbReference type="InterPro" id="IPR003661">
    <property type="entry name" value="HisK_dim/P_dom"/>
</dbReference>
<dbReference type="KEGG" id="rru:Rru_A1436"/>
<evidence type="ECO:0000256" key="6">
    <source>
        <dbReference type="ARBA" id="ARBA00022553"/>
    </source>
</evidence>
<dbReference type="InterPro" id="IPR017055">
    <property type="entry name" value="Sig_transdc_His_kinase_DctB"/>
</dbReference>
<dbReference type="PATRIC" id="fig|269796.9.peg.1505"/>
<evidence type="ECO:0000256" key="1">
    <source>
        <dbReference type="ARBA" id="ARBA00000085"/>
    </source>
</evidence>
<evidence type="ECO:0000256" key="17">
    <source>
        <dbReference type="SAM" id="Coils"/>
    </source>
</evidence>
<dbReference type="InterPro" id="IPR003594">
    <property type="entry name" value="HATPase_dom"/>
</dbReference>
<comment type="function">
    <text evidence="15">Member of the two-component regulatory system DctB/DctD involved in the transport of C4-dicarboxylates. DctB functions as a membrane-associated protein kinase that phosphorylates DctD in response to environmental signals.</text>
</comment>
<keyword evidence="14" id="KW-0472">Membrane</keyword>
<keyword evidence="20" id="KW-1185">Reference proteome</keyword>
<reference evidence="19 20" key="1">
    <citation type="journal article" date="2011" name="Stand. Genomic Sci.">
        <title>Complete genome sequence of Rhodospirillum rubrum type strain (S1).</title>
        <authorList>
            <person name="Munk A.C."/>
            <person name="Copeland A."/>
            <person name="Lucas S."/>
            <person name="Lapidus A."/>
            <person name="Del Rio T.G."/>
            <person name="Barry K."/>
            <person name="Detter J.C."/>
            <person name="Hammon N."/>
            <person name="Israni S."/>
            <person name="Pitluck S."/>
            <person name="Brettin T."/>
            <person name="Bruce D."/>
            <person name="Han C."/>
            <person name="Tapia R."/>
            <person name="Gilna P."/>
            <person name="Schmutz J."/>
            <person name="Larimer F."/>
            <person name="Land M."/>
            <person name="Kyrpides N.C."/>
            <person name="Mavromatis K."/>
            <person name="Richardson P."/>
            <person name="Rohde M."/>
            <person name="Goker M."/>
            <person name="Klenk H.P."/>
            <person name="Zhang Y."/>
            <person name="Roberts G.P."/>
            <person name="Reslewic S."/>
            <person name="Schwartz D.C."/>
        </authorList>
    </citation>
    <scope>NUCLEOTIDE SEQUENCE [LARGE SCALE GENOMIC DNA]</scope>
    <source>
        <strain evidence="20">ATCC 11170 / ATH 1.1.1 / DSM 467 / LMG 4362 / NCIMB 8255 / S1</strain>
    </source>
</reference>
<dbReference type="SUPFAM" id="SSF47384">
    <property type="entry name" value="Homodimeric domain of signal transducing histidine kinase"/>
    <property type="match status" value="1"/>
</dbReference>
<evidence type="ECO:0000256" key="16">
    <source>
        <dbReference type="ARBA" id="ARBA00073143"/>
    </source>
</evidence>
<dbReference type="PhylomeDB" id="Q2RUF8"/>
<keyword evidence="9" id="KW-0547">Nucleotide-binding</keyword>
<keyword evidence="17" id="KW-0175">Coiled coil</keyword>
<dbReference type="HOGENOM" id="CLU_000445_94_2_5"/>
<dbReference type="Gene3D" id="3.30.450.20">
    <property type="entry name" value="PAS domain"/>
    <property type="match status" value="2"/>
</dbReference>
<keyword evidence="6" id="KW-0597">Phosphoprotein</keyword>
<evidence type="ECO:0000256" key="14">
    <source>
        <dbReference type="ARBA" id="ARBA00023136"/>
    </source>
</evidence>
<evidence type="ECO:0000256" key="4">
    <source>
        <dbReference type="ARBA" id="ARBA00022475"/>
    </source>
</evidence>
<dbReference type="SUPFAM" id="SSF55874">
    <property type="entry name" value="ATPase domain of HSP90 chaperone/DNA topoisomerase II/histidine kinase"/>
    <property type="match status" value="1"/>
</dbReference>
<dbReference type="GO" id="GO:0000155">
    <property type="term" value="F:phosphorelay sensor kinase activity"/>
    <property type="evidence" value="ECO:0007669"/>
    <property type="project" value="InterPro"/>
</dbReference>
<name>Q2RUF8_RHORT</name>
<evidence type="ECO:0000256" key="7">
    <source>
        <dbReference type="ARBA" id="ARBA00022679"/>
    </source>
</evidence>
<evidence type="ECO:0000259" key="18">
    <source>
        <dbReference type="PROSITE" id="PS50109"/>
    </source>
</evidence>
<dbReference type="Proteomes" id="UP000001929">
    <property type="component" value="Chromosome"/>
</dbReference>
<dbReference type="GO" id="GO:0005886">
    <property type="term" value="C:plasma membrane"/>
    <property type="evidence" value="ECO:0007669"/>
    <property type="project" value="UniProtKB-SubCell"/>
</dbReference>
<dbReference type="CDD" id="cd00082">
    <property type="entry name" value="HisKA"/>
    <property type="match status" value="1"/>
</dbReference>
<keyword evidence="13" id="KW-0902">Two-component regulatory system</keyword>
<evidence type="ECO:0000256" key="8">
    <source>
        <dbReference type="ARBA" id="ARBA00022692"/>
    </source>
</evidence>
<dbReference type="PROSITE" id="PS50109">
    <property type="entry name" value="HIS_KIN"/>
    <property type="match status" value="1"/>
</dbReference>
<organism evidence="19 20">
    <name type="scientific">Rhodospirillum rubrum (strain ATCC 11170 / ATH 1.1.1 / DSM 467 / LMG 4362 / NCIMB 8255 / S1)</name>
    <dbReference type="NCBI Taxonomy" id="269796"/>
    <lineage>
        <taxon>Bacteria</taxon>
        <taxon>Pseudomonadati</taxon>
        <taxon>Pseudomonadota</taxon>
        <taxon>Alphaproteobacteria</taxon>
        <taxon>Rhodospirillales</taxon>
        <taxon>Rhodospirillaceae</taxon>
        <taxon>Rhodospirillum</taxon>
    </lineage>
</organism>
<evidence type="ECO:0000256" key="13">
    <source>
        <dbReference type="ARBA" id="ARBA00023012"/>
    </source>
</evidence>
<comment type="subcellular location">
    <subcellularLocation>
        <location evidence="2">Cell inner membrane</location>
        <topology evidence="2">Multi-pass membrane protein</topology>
    </subcellularLocation>
</comment>
<keyword evidence="11" id="KW-0067">ATP-binding</keyword>
<dbReference type="Gene3D" id="6.10.250.3020">
    <property type="match status" value="1"/>
</dbReference>
<comment type="catalytic activity">
    <reaction evidence="1">
        <text>ATP + protein L-histidine = ADP + protein N-phospho-L-histidine.</text>
        <dbReference type="EC" id="2.7.13.3"/>
    </reaction>
</comment>
<evidence type="ECO:0000256" key="11">
    <source>
        <dbReference type="ARBA" id="ARBA00022840"/>
    </source>
</evidence>
<sequence>MTTQALSPGRASRWPRLGWRHWAALALALLVLFGLDRLSQAGAQSWTLSHARDAARAAWTSRAAVLQSEIEKQRSLPLVLASDPDLGRALESRDPAHIAALNEKFETLAAGTRAGVIYLLDLGGVAIAASNWRAADSFVGSDYGFRPYFRLALDERATEHFALGTVSHRPGLYIARRIDGARGPLGVLVVKVEFETIEAQWQGFAEPTFVTDAQGVVIITSLPSWRFLAEIPKSAEESARIRASLPFEKAPLTPLPIRRADAVGTVVVALPTSRADRANERPFVLEAGPQPATAWTLHVLAPARVPAAVAAAARTFALMLSTGVICGSGLWYARSLRRARERGRQRAARIELEERVSERTAELRSANDRLLTEIDERRRAEAALQDLQDELVQARKLAVLGQIAASVAHEINQPVAAIRTFADNARIFLARAQPEGADHNLQTIATLTERIGAITGELRAFARKSPSRVEPVSLRSAIDGALLLVGHRLRQQAVTLGVDIAEGDLTVAAERVRLEQVLVNLLQNAVEALAGRRDGTIRIAAIADRARVTVTVCDNGPGLSPDVVGSLFMPFTTTKPTGLGLGLVIAKDIIAEFGGSFTGENAASGGARFTITLARPQ</sequence>
<keyword evidence="12" id="KW-1133">Transmembrane helix</keyword>
<dbReference type="EC" id="2.7.13.3" evidence="3"/>
<dbReference type="InterPro" id="IPR036097">
    <property type="entry name" value="HisK_dim/P_sf"/>
</dbReference>
<dbReference type="InterPro" id="IPR029151">
    <property type="entry name" value="Sensor-like_sf"/>
</dbReference>
<evidence type="ECO:0000256" key="2">
    <source>
        <dbReference type="ARBA" id="ARBA00004429"/>
    </source>
</evidence>
<evidence type="ECO:0000313" key="20">
    <source>
        <dbReference type="Proteomes" id="UP000001929"/>
    </source>
</evidence>
<dbReference type="Pfam" id="PF00512">
    <property type="entry name" value="HisKA"/>
    <property type="match status" value="1"/>
</dbReference>
<dbReference type="FunFam" id="1.10.287.130:FF:000049">
    <property type="entry name" value="C4-dicarboxylate transport sensor protein DctB"/>
    <property type="match status" value="1"/>
</dbReference>
<dbReference type="PIRSF" id="PIRSF036431">
    <property type="entry name" value="STHK_DctB"/>
    <property type="match status" value="1"/>
</dbReference>
<dbReference type="Pfam" id="PF02518">
    <property type="entry name" value="HATPase_c"/>
    <property type="match status" value="1"/>
</dbReference>
<dbReference type="PANTHER" id="PTHR43065:SF46">
    <property type="entry name" value="C4-DICARBOXYLATE TRANSPORT SENSOR PROTEIN DCTB"/>
    <property type="match status" value="1"/>
</dbReference>
<evidence type="ECO:0000256" key="3">
    <source>
        <dbReference type="ARBA" id="ARBA00012438"/>
    </source>
</evidence>
<evidence type="ECO:0000256" key="10">
    <source>
        <dbReference type="ARBA" id="ARBA00022777"/>
    </source>
</evidence>
<evidence type="ECO:0000256" key="12">
    <source>
        <dbReference type="ARBA" id="ARBA00022989"/>
    </source>
</evidence>
<dbReference type="Gene3D" id="1.10.287.130">
    <property type="match status" value="1"/>
</dbReference>
<dbReference type="eggNOG" id="COG4191">
    <property type="taxonomic scope" value="Bacteria"/>
</dbReference>
<dbReference type="SMART" id="SM00387">
    <property type="entry name" value="HATPase_c"/>
    <property type="match status" value="1"/>
</dbReference>
<dbReference type="GO" id="GO:0005524">
    <property type="term" value="F:ATP binding"/>
    <property type="evidence" value="ECO:0007669"/>
    <property type="project" value="UniProtKB-KW"/>
</dbReference>
<gene>
    <name evidence="19" type="ordered locus">Rru_A1436</name>
</gene>
<keyword evidence="10 19" id="KW-0418">Kinase</keyword>
<dbReference type="SMART" id="SM00388">
    <property type="entry name" value="HisKA"/>
    <property type="match status" value="1"/>
</dbReference>
<evidence type="ECO:0000256" key="5">
    <source>
        <dbReference type="ARBA" id="ARBA00022519"/>
    </source>
</evidence>
<dbReference type="InterPro" id="IPR004358">
    <property type="entry name" value="Sig_transdc_His_kin-like_C"/>
</dbReference>
<evidence type="ECO:0000313" key="19">
    <source>
        <dbReference type="EMBL" id="ABC22237.1"/>
    </source>
</evidence>
<evidence type="ECO:0000256" key="9">
    <source>
        <dbReference type="ARBA" id="ARBA00022741"/>
    </source>
</evidence>
<dbReference type="SUPFAM" id="SSF103190">
    <property type="entry name" value="Sensory domain-like"/>
    <property type="match status" value="1"/>
</dbReference>
<dbReference type="InterPro" id="IPR036890">
    <property type="entry name" value="HATPase_C_sf"/>
</dbReference>
<dbReference type="EnsemblBacteria" id="ABC22237">
    <property type="protein sequence ID" value="ABC22237"/>
    <property type="gene ID" value="Rru_A1436"/>
</dbReference>